<keyword evidence="21" id="KW-1185">Reference proteome</keyword>
<evidence type="ECO:0000256" key="18">
    <source>
        <dbReference type="SAM" id="MobiDB-lite"/>
    </source>
</evidence>
<evidence type="ECO:0000256" key="5">
    <source>
        <dbReference type="ARBA" id="ARBA00022630"/>
    </source>
</evidence>
<dbReference type="OrthoDB" id="9786835at2"/>
<dbReference type="PANTHER" id="PTHR37838">
    <property type="entry name" value="NA(+)-TRANSLOCATING NADH-QUINONE REDUCTASE SUBUNIT C"/>
    <property type="match status" value="1"/>
</dbReference>
<dbReference type="InterPro" id="IPR010204">
    <property type="entry name" value="NqrC"/>
</dbReference>
<protein>
    <recommendedName>
        <fullName evidence="16 17">Na(+)-translocating NADH-quinone reductase subunit C</fullName>
        <shortName evidence="16 17">Na(+)-NQR subunit C</shortName>
        <shortName evidence="16 17">Na(+)-translocating NQR subunit C</shortName>
        <ecNumber evidence="16 17">7.2.1.1</ecNumber>
    </recommendedName>
    <alternativeName>
        <fullName evidence="16 17">NQR complex subunit C</fullName>
    </alternativeName>
    <alternativeName>
        <fullName evidence="16 17">NQR-1 subunit C</fullName>
    </alternativeName>
</protein>
<evidence type="ECO:0000256" key="1">
    <source>
        <dbReference type="ARBA" id="ARBA00022448"/>
    </source>
</evidence>
<dbReference type="NCBIfam" id="TIGR01938">
    <property type="entry name" value="nqrC"/>
    <property type="match status" value="1"/>
</dbReference>
<dbReference type="EMBL" id="ABCS01000027">
    <property type="protein sequence ID" value="EDM78714.1"/>
    <property type="molecule type" value="Genomic_DNA"/>
</dbReference>
<dbReference type="PANTHER" id="PTHR37838:SF1">
    <property type="entry name" value="NA(+)-TRANSLOCATING NADH-QUINONE REDUCTASE SUBUNIT C"/>
    <property type="match status" value="1"/>
</dbReference>
<dbReference type="HAMAP" id="MF_00427">
    <property type="entry name" value="NqrC"/>
    <property type="match status" value="1"/>
</dbReference>
<feature type="domain" description="FMN-binding" evidence="19">
    <location>
        <begin position="148"/>
        <end position="244"/>
    </location>
</feature>
<keyword evidence="4 16" id="KW-0597">Phosphoprotein</keyword>
<comment type="subcellular location">
    <subcellularLocation>
        <location evidence="16">Cell membrane</location>
        <topology evidence="16">Single-pass membrane protein</topology>
    </subcellularLocation>
</comment>
<keyword evidence="12 16" id="KW-0406">Ion transport</keyword>
<feature type="modified residue" description="FMN phosphoryl threonine" evidence="16">
    <location>
        <position position="227"/>
    </location>
</feature>
<evidence type="ECO:0000313" key="20">
    <source>
        <dbReference type="EMBL" id="EDM78714.1"/>
    </source>
</evidence>
<evidence type="ECO:0000256" key="14">
    <source>
        <dbReference type="ARBA" id="ARBA00023136"/>
    </source>
</evidence>
<evidence type="ECO:0000256" key="12">
    <source>
        <dbReference type="ARBA" id="ARBA00023065"/>
    </source>
</evidence>
<comment type="function">
    <text evidence="16">NQR complex catalyzes the reduction of ubiquinone-1 to ubiquinol by two successive reactions, coupled with the transport of Na(+) ions from the cytoplasm to the periplasm. NqrA to NqrE are probably involved in the second step, the conversion of ubisemiquinone to ubiquinol.</text>
</comment>
<keyword evidence="3" id="KW-0997">Cell inner membrane</keyword>
<organism evidence="20 21">
    <name type="scientific">Plesiocystis pacifica SIR-1</name>
    <dbReference type="NCBI Taxonomy" id="391625"/>
    <lineage>
        <taxon>Bacteria</taxon>
        <taxon>Pseudomonadati</taxon>
        <taxon>Myxococcota</taxon>
        <taxon>Polyangia</taxon>
        <taxon>Nannocystales</taxon>
        <taxon>Nannocystaceae</taxon>
        <taxon>Plesiocystis</taxon>
    </lineage>
</organism>
<proteinExistence type="inferred from homology"/>
<evidence type="ECO:0000256" key="6">
    <source>
        <dbReference type="ARBA" id="ARBA00022643"/>
    </source>
</evidence>
<keyword evidence="5 16" id="KW-0285">Flavoprotein</keyword>
<dbReference type="STRING" id="391625.PPSIR1_12053"/>
<dbReference type="Proteomes" id="UP000005801">
    <property type="component" value="Unassembled WGS sequence"/>
</dbReference>
<accession>A6G5U0</accession>
<keyword evidence="6 16" id="KW-0288">FMN</keyword>
<evidence type="ECO:0000256" key="8">
    <source>
        <dbReference type="ARBA" id="ARBA00022967"/>
    </source>
</evidence>
<keyword evidence="11 16" id="KW-0915">Sodium</keyword>
<dbReference type="Pfam" id="PF04205">
    <property type="entry name" value="FMN_bind"/>
    <property type="match status" value="1"/>
</dbReference>
<evidence type="ECO:0000256" key="15">
    <source>
        <dbReference type="ARBA" id="ARBA00023201"/>
    </source>
</evidence>
<dbReference type="NCBIfam" id="NF003749">
    <property type="entry name" value="PRK05346.1-5"/>
    <property type="match status" value="1"/>
</dbReference>
<comment type="similarity">
    <text evidence="16 17">Belongs to the NqrC family.</text>
</comment>
<keyword evidence="1 16" id="KW-0813">Transport</keyword>
<sequence>MAKKDTPVYIAGFALGVCLVCSLGVSSAAIMLKSRQEVNATVDRQKKVLDVAGLLLPGQEMSNDEVQALFDERLVPQLVNLKTGEPVADVDGVGPAEYQPMEAAKAAKLTAPANEAKVRFLPEVGQVYYLVDDKGAVKKLILPIEGYGLWGFLYGYLALEADGQTIAGITYYKHAETPGLGGEVDNPRWKGLWKGKKAFTPGTSEVAIAVVKNASGEHEVDSLSGATITSRGVSNMMDFWLGENAYGPFLAKVRESGPPAIVGATAPAGDGEHADADADSNPEPAPAKADGHGEGEAH</sequence>
<keyword evidence="14 16" id="KW-0472">Membrane</keyword>
<dbReference type="GO" id="GO:0010181">
    <property type="term" value="F:FMN binding"/>
    <property type="evidence" value="ECO:0007669"/>
    <property type="project" value="UniProtKB-UniRule"/>
</dbReference>
<evidence type="ECO:0000256" key="10">
    <source>
        <dbReference type="ARBA" id="ARBA00023027"/>
    </source>
</evidence>
<evidence type="ECO:0000256" key="7">
    <source>
        <dbReference type="ARBA" id="ARBA00022692"/>
    </source>
</evidence>
<dbReference type="PIRSF" id="PIRSF009437">
    <property type="entry name" value="NQR-1_subunit_C"/>
    <property type="match status" value="1"/>
</dbReference>
<feature type="region of interest" description="Disordered" evidence="18">
    <location>
        <begin position="259"/>
        <end position="298"/>
    </location>
</feature>
<comment type="caution">
    <text evidence="16">Lacks conserved residue(s) required for the propagation of feature annotation.</text>
</comment>
<evidence type="ECO:0000256" key="11">
    <source>
        <dbReference type="ARBA" id="ARBA00023053"/>
    </source>
</evidence>
<reference evidence="20 21" key="1">
    <citation type="submission" date="2007-06" db="EMBL/GenBank/DDBJ databases">
        <authorList>
            <person name="Shimkets L."/>
            <person name="Ferriera S."/>
            <person name="Johnson J."/>
            <person name="Kravitz S."/>
            <person name="Beeson K."/>
            <person name="Sutton G."/>
            <person name="Rogers Y.-H."/>
            <person name="Friedman R."/>
            <person name="Frazier M."/>
            <person name="Venter J.C."/>
        </authorList>
    </citation>
    <scope>NUCLEOTIDE SEQUENCE [LARGE SCALE GENOMIC DNA]</scope>
    <source>
        <strain evidence="20 21">SIR-1</strain>
    </source>
</reference>
<name>A6G5U0_9BACT</name>
<evidence type="ECO:0000256" key="9">
    <source>
        <dbReference type="ARBA" id="ARBA00022989"/>
    </source>
</evidence>
<evidence type="ECO:0000256" key="17">
    <source>
        <dbReference type="PIRNR" id="PIRNR009437"/>
    </source>
</evidence>
<keyword evidence="20" id="KW-0560">Oxidoreductase</keyword>
<evidence type="ECO:0000259" key="19">
    <source>
        <dbReference type="SMART" id="SM00900"/>
    </source>
</evidence>
<evidence type="ECO:0000256" key="3">
    <source>
        <dbReference type="ARBA" id="ARBA00022519"/>
    </source>
</evidence>
<dbReference type="GO" id="GO:0005886">
    <property type="term" value="C:plasma membrane"/>
    <property type="evidence" value="ECO:0007669"/>
    <property type="project" value="UniProtKB-SubCell"/>
</dbReference>
<comment type="subunit">
    <text evidence="16 17">Composed of six subunits; NqrA, NqrB, NqrC, NqrD, NqrE and NqrF.</text>
</comment>
<keyword evidence="10 16" id="KW-0520">NAD</keyword>
<dbReference type="RefSeq" id="WP_006972089.1">
    <property type="nucleotide sequence ID" value="NZ_ABCS01000027.1"/>
</dbReference>
<dbReference type="GO" id="GO:0016655">
    <property type="term" value="F:oxidoreductase activity, acting on NAD(P)H, quinone or similar compound as acceptor"/>
    <property type="evidence" value="ECO:0007669"/>
    <property type="project" value="UniProtKB-UniRule"/>
</dbReference>
<comment type="catalytic activity">
    <reaction evidence="16 17">
        <text>a ubiquinone + n Na(+)(in) + NADH + H(+) = a ubiquinol + n Na(+)(out) + NAD(+)</text>
        <dbReference type="Rhea" id="RHEA:47748"/>
        <dbReference type="Rhea" id="RHEA-COMP:9565"/>
        <dbReference type="Rhea" id="RHEA-COMP:9566"/>
        <dbReference type="ChEBI" id="CHEBI:15378"/>
        <dbReference type="ChEBI" id="CHEBI:16389"/>
        <dbReference type="ChEBI" id="CHEBI:17976"/>
        <dbReference type="ChEBI" id="CHEBI:29101"/>
        <dbReference type="ChEBI" id="CHEBI:57540"/>
        <dbReference type="ChEBI" id="CHEBI:57945"/>
        <dbReference type="EC" id="7.2.1.1"/>
    </reaction>
</comment>
<evidence type="ECO:0000256" key="13">
    <source>
        <dbReference type="ARBA" id="ARBA00023075"/>
    </source>
</evidence>
<dbReference type="SMART" id="SM00900">
    <property type="entry name" value="FMN_bind"/>
    <property type="match status" value="1"/>
</dbReference>
<keyword evidence="2 16" id="KW-1003">Cell membrane</keyword>
<dbReference type="EC" id="7.2.1.1" evidence="16 17"/>
<keyword evidence="8 16" id="KW-1278">Translocase</keyword>
<keyword evidence="7 16" id="KW-0812">Transmembrane</keyword>
<evidence type="ECO:0000256" key="16">
    <source>
        <dbReference type="HAMAP-Rule" id="MF_00427"/>
    </source>
</evidence>
<dbReference type="InterPro" id="IPR007329">
    <property type="entry name" value="FMN-bd"/>
</dbReference>
<dbReference type="AlphaFoldDB" id="A6G5U0"/>
<evidence type="ECO:0000256" key="2">
    <source>
        <dbReference type="ARBA" id="ARBA00022475"/>
    </source>
</evidence>
<comment type="caution">
    <text evidence="20">The sequence shown here is derived from an EMBL/GenBank/DDBJ whole genome shotgun (WGS) entry which is preliminary data.</text>
</comment>
<keyword evidence="9 16" id="KW-1133">Transmembrane helix</keyword>
<dbReference type="eggNOG" id="COG2869">
    <property type="taxonomic scope" value="Bacteria"/>
</dbReference>
<evidence type="ECO:0000256" key="4">
    <source>
        <dbReference type="ARBA" id="ARBA00022553"/>
    </source>
</evidence>
<keyword evidence="15 16" id="KW-0739">Sodium transport</keyword>
<keyword evidence="13 16" id="KW-0830">Ubiquinone</keyword>
<feature type="compositionally biased region" description="Basic and acidic residues" evidence="18">
    <location>
        <begin position="289"/>
        <end position="298"/>
    </location>
</feature>
<evidence type="ECO:0000313" key="21">
    <source>
        <dbReference type="Proteomes" id="UP000005801"/>
    </source>
</evidence>
<comment type="cofactor">
    <cofactor evidence="16 17">
        <name>FMN</name>
        <dbReference type="ChEBI" id="CHEBI:58210"/>
    </cofactor>
</comment>
<gene>
    <name evidence="16" type="primary">nqrC</name>
    <name evidence="20" type="ORF">PPSIR1_12053</name>
</gene>
<dbReference type="GO" id="GO:0006814">
    <property type="term" value="P:sodium ion transport"/>
    <property type="evidence" value="ECO:0007669"/>
    <property type="project" value="UniProtKB-UniRule"/>
</dbReference>